<dbReference type="InterPro" id="IPR023679">
    <property type="entry name" value="UPF0761_bac"/>
</dbReference>
<evidence type="ECO:0000313" key="8">
    <source>
        <dbReference type="EMBL" id="QDQ74663.1"/>
    </source>
</evidence>
<dbReference type="NCBIfam" id="TIGR00765">
    <property type="entry name" value="yihY_not_rbn"/>
    <property type="match status" value="1"/>
</dbReference>
<keyword evidence="5 7" id="KW-1133">Transmembrane helix</keyword>
<gene>
    <name evidence="8" type="ORF">FNZ56_12605</name>
</gene>
<dbReference type="NCBIfam" id="NF003256">
    <property type="entry name" value="PRK04214.1"/>
    <property type="match status" value="1"/>
</dbReference>
<evidence type="ECO:0000256" key="3">
    <source>
        <dbReference type="ARBA" id="ARBA00022519"/>
    </source>
</evidence>
<feature type="transmembrane region" description="Helical" evidence="7">
    <location>
        <begin position="105"/>
        <end position="124"/>
    </location>
</feature>
<evidence type="ECO:0000256" key="4">
    <source>
        <dbReference type="ARBA" id="ARBA00022692"/>
    </source>
</evidence>
<evidence type="ECO:0000256" key="6">
    <source>
        <dbReference type="ARBA" id="ARBA00023136"/>
    </source>
</evidence>
<proteinExistence type="inferred from homology"/>
<dbReference type="InterPro" id="IPR017039">
    <property type="entry name" value="Virul_fac_BrkB"/>
</dbReference>
<keyword evidence="3" id="KW-0997">Cell inner membrane</keyword>
<feature type="transmembrane region" description="Helical" evidence="7">
    <location>
        <begin position="145"/>
        <end position="165"/>
    </location>
</feature>
<dbReference type="Proteomes" id="UP000315891">
    <property type="component" value="Chromosome"/>
</dbReference>
<name>A0A516V805_9GAMM</name>
<dbReference type="AlphaFoldDB" id="A0A516V805"/>
<comment type="subcellular location">
    <subcellularLocation>
        <location evidence="1 7">Cell membrane</location>
        <topology evidence="1 7">Multi-pass membrane protein</topology>
    </subcellularLocation>
</comment>
<feature type="transmembrane region" description="Helical" evidence="7">
    <location>
        <begin position="39"/>
        <end position="65"/>
    </location>
</feature>
<dbReference type="OrthoDB" id="9808671at2"/>
<keyword evidence="9" id="KW-1185">Reference proteome</keyword>
<keyword evidence="4 7" id="KW-0812">Transmembrane</keyword>
<dbReference type="GO" id="GO:0005886">
    <property type="term" value="C:plasma membrane"/>
    <property type="evidence" value="ECO:0007669"/>
    <property type="project" value="UniProtKB-SubCell"/>
</dbReference>
<evidence type="ECO:0000256" key="5">
    <source>
        <dbReference type="ARBA" id="ARBA00022989"/>
    </source>
</evidence>
<dbReference type="RefSeq" id="WP_143880172.1">
    <property type="nucleotide sequence ID" value="NZ_BAABLZ010000001.1"/>
</dbReference>
<dbReference type="Pfam" id="PF03631">
    <property type="entry name" value="Virul_fac_BrkB"/>
    <property type="match status" value="1"/>
</dbReference>
<reference evidence="8 9" key="1">
    <citation type="submission" date="2019-07" db="EMBL/GenBank/DDBJ databases">
        <title>Lysobacter weifangensis sp. nov., isolated from bensulfuron-methyl contaminated farmland soil.</title>
        <authorList>
            <person name="Zhao H."/>
        </authorList>
    </citation>
    <scope>NUCLEOTIDE SEQUENCE [LARGE SCALE GENOMIC DNA]</scope>
    <source>
        <strain evidence="8 9">CC-Bw-6</strain>
    </source>
</reference>
<organism evidence="8 9">
    <name type="scientific">Pseudoluteimonas lycopersici</name>
    <dbReference type="NCBI Taxonomy" id="1324796"/>
    <lineage>
        <taxon>Bacteria</taxon>
        <taxon>Pseudomonadati</taxon>
        <taxon>Pseudomonadota</taxon>
        <taxon>Gammaproteobacteria</taxon>
        <taxon>Lysobacterales</taxon>
        <taxon>Lysobacteraceae</taxon>
        <taxon>Pseudoluteimonas</taxon>
    </lineage>
</organism>
<feature type="transmembrane region" description="Helical" evidence="7">
    <location>
        <begin position="247"/>
        <end position="272"/>
    </location>
</feature>
<protein>
    <recommendedName>
        <fullName evidence="7">UPF0761 membrane protein FNZ56_12605</fullName>
    </recommendedName>
</protein>
<evidence type="ECO:0000256" key="7">
    <source>
        <dbReference type="HAMAP-Rule" id="MF_00672"/>
    </source>
</evidence>
<dbReference type="PANTHER" id="PTHR30213:SF0">
    <property type="entry name" value="UPF0761 MEMBRANE PROTEIN YIHY"/>
    <property type="match status" value="1"/>
</dbReference>
<comment type="similarity">
    <text evidence="7">Belongs to the UPF0761 family.</text>
</comment>
<evidence type="ECO:0000256" key="1">
    <source>
        <dbReference type="ARBA" id="ARBA00004651"/>
    </source>
</evidence>
<feature type="transmembrane region" description="Helical" evidence="7">
    <location>
        <begin position="185"/>
        <end position="203"/>
    </location>
</feature>
<evidence type="ECO:0000313" key="9">
    <source>
        <dbReference type="Proteomes" id="UP000315891"/>
    </source>
</evidence>
<dbReference type="EMBL" id="CP041742">
    <property type="protein sequence ID" value="QDQ74663.1"/>
    <property type="molecule type" value="Genomic_DNA"/>
</dbReference>
<dbReference type="HAMAP" id="MF_00672">
    <property type="entry name" value="UPF0761"/>
    <property type="match status" value="1"/>
</dbReference>
<keyword evidence="2 7" id="KW-1003">Cell membrane</keyword>
<keyword evidence="6 7" id="KW-0472">Membrane</keyword>
<feature type="transmembrane region" description="Helical" evidence="7">
    <location>
        <begin position="215"/>
        <end position="235"/>
    </location>
</feature>
<dbReference type="PANTHER" id="PTHR30213">
    <property type="entry name" value="INNER MEMBRANE PROTEIN YHJD"/>
    <property type="match status" value="1"/>
</dbReference>
<evidence type="ECO:0000256" key="2">
    <source>
        <dbReference type="ARBA" id="ARBA00022475"/>
    </source>
</evidence>
<sequence length="423" mass="47218">MEPLDSLYRWGDRLRDPARAKAFFRFLGRRFLDDRLFEAAGALSYTTVFALVPLSLVVFGVLSAFPAFKEWTGALTDYIFANFVPSAAESLKGNLASITDRTKTLTTAGVIALIVSLLITLHSVEATFNRIWRVKTARPKVGRFLVYWTVLTLGGLVATASLALSTRFFALAIFETAPGRWLEALMLRLAPMAIELFAFAAIFKVVPHRTVKWRHAFAGAALSVVLFELMKWGIGLYLGSFNSYQKIYGAFAAAPVLLLWIYLGWSTILFGASFASSMSAFRYQPVAMRLPVGYELYGLLRMLGRFAEFRQRGRGLHSDELQQLEPMLTDALVQEFLGELCEIGLLSRAESGEWLLSRDLDDVSLGELYEACGLRVPVAEAHLPCRDDELGVAASEALDRLRMPLRELLKRKVSTLYEEKASP</sequence>
<accession>A0A516V805</accession>